<evidence type="ECO:0008006" key="7">
    <source>
        <dbReference type="Google" id="ProtNLM"/>
    </source>
</evidence>
<evidence type="ECO:0000259" key="3">
    <source>
        <dbReference type="Pfam" id="PF10647"/>
    </source>
</evidence>
<dbReference type="OrthoDB" id="3226781at2"/>
<gene>
    <name evidence="5" type="ORF">BSR29_06600</name>
</gene>
<name>A0A1Q5PKX3_9ACTO</name>
<feature type="signal peptide" evidence="1">
    <location>
        <begin position="1"/>
        <end position="30"/>
    </location>
</feature>
<dbReference type="PROSITE" id="PS51257">
    <property type="entry name" value="PROKAR_LIPOPROTEIN"/>
    <property type="match status" value="1"/>
</dbReference>
<protein>
    <recommendedName>
        <fullName evidence="7">GerMN domain-containing protein</fullName>
    </recommendedName>
</protein>
<dbReference type="InterPro" id="IPR059026">
    <property type="entry name" value="LpqB_N"/>
</dbReference>
<feature type="chain" id="PRO_5010355235" description="GerMN domain-containing protein" evidence="1">
    <location>
        <begin position="31"/>
        <end position="561"/>
    </location>
</feature>
<dbReference type="AlphaFoldDB" id="A0A1Q5PKX3"/>
<feature type="domain" description="Lipoprotein LpqB C-terminal" evidence="3">
    <location>
        <begin position="336"/>
        <end position="554"/>
    </location>
</feature>
<sequence length="561" mass="60616">MPKNQGRIFQRSTLLGCCLSLSLLSLTACSTLPHSGKVNQSQGVEVANSKSIQNAPAPSRDAEPQEILRGFLAACRAGALTNSFDGARQYLLPRAAAAWKPEAEIHIYPADANIRLQATEATIKLQVPVRGLLSKNGVFQGAGSSEELTANFTFAKDSDDQWRIAQLPSGLILAESTFRSAYNKQSLFFLSPDAKNLVPDVRWVPRAKATSYLAELLLAGPSDELKGAVGTAVPAGATLVSHQVPMDGNEAQVRIQAPDSSLDPVTASLLQWQLDRTLKQESSVLNVAVSINGQVLTSPLPKGEQLAPSIPLAVRNNQVINLSDNSIFVNQLEGAAQPLTGIAIDPRKNQNLAYTRGNTALYWGQLGAQQRNILTGKALTVPDIDRQGWTWIPDLTLGPAAYLVNPEGQVSTIPMPGSGSPVERIVVSPDGMRMLVVRRNQSQAEVALLLIRRETTGRPIETRLLSTTAFAPDTKIWPGWKSPIEPVLLTRTGRSAESTLITLPLGDVQEEELAVSNPIDFAASDSTQGLMLLDQSGSLYRQDGRRWVLLSNGVLWPFYTN</sequence>
<dbReference type="EMBL" id="MQSV01000004">
    <property type="protein sequence ID" value="OKL47282.1"/>
    <property type="molecule type" value="Genomic_DNA"/>
</dbReference>
<organism evidence="5 6">
    <name type="scientific">Boudabousia liubingyangii</name>
    <dbReference type="NCBI Taxonomy" id="1921764"/>
    <lineage>
        <taxon>Bacteria</taxon>
        <taxon>Bacillati</taxon>
        <taxon>Actinomycetota</taxon>
        <taxon>Actinomycetes</taxon>
        <taxon>Actinomycetales</taxon>
        <taxon>Actinomycetaceae</taxon>
        <taxon>Boudabousia</taxon>
    </lineage>
</organism>
<accession>A0A1Q5PKX3</accession>
<keyword evidence="6" id="KW-1185">Reference proteome</keyword>
<dbReference type="InterPro" id="IPR018910">
    <property type="entry name" value="LpqB_C"/>
</dbReference>
<dbReference type="Pfam" id="PF10646">
    <property type="entry name" value="Germane"/>
    <property type="match status" value="1"/>
</dbReference>
<dbReference type="SUPFAM" id="SSF101898">
    <property type="entry name" value="NHL repeat"/>
    <property type="match status" value="1"/>
</dbReference>
<dbReference type="Proteomes" id="UP000186785">
    <property type="component" value="Unassembled WGS sequence"/>
</dbReference>
<feature type="domain" description="Lipoprotein LpqB N-terminal" evidence="4">
    <location>
        <begin position="58"/>
        <end position="179"/>
    </location>
</feature>
<keyword evidence="1" id="KW-0732">Signal</keyword>
<evidence type="ECO:0000259" key="4">
    <source>
        <dbReference type="Pfam" id="PF25976"/>
    </source>
</evidence>
<reference evidence="5 6" key="1">
    <citation type="submission" date="2016-11" db="EMBL/GenBank/DDBJ databases">
        <title>Actinomyces gypaetusis sp. nov. isolated from the vulture Gypaetus barbatus in Qinghai Tibet Plateau China.</title>
        <authorList>
            <person name="Meng X."/>
        </authorList>
    </citation>
    <scope>NUCLEOTIDE SEQUENCE [LARGE SCALE GENOMIC DNA]</scope>
    <source>
        <strain evidence="5 6">VUL4_2</strain>
    </source>
</reference>
<dbReference type="Pfam" id="PF25976">
    <property type="entry name" value="LpqB_N"/>
    <property type="match status" value="1"/>
</dbReference>
<evidence type="ECO:0000313" key="5">
    <source>
        <dbReference type="EMBL" id="OKL47282.1"/>
    </source>
</evidence>
<comment type="caution">
    <text evidence="5">The sequence shown here is derived from an EMBL/GenBank/DDBJ whole genome shotgun (WGS) entry which is preliminary data.</text>
</comment>
<dbReference type="Pfam" id="PF10647">
    <property type="entry name" value="Gmad1"/>
    <property type="match status" value="1"/>
</dbReference>
<evidence type="ECO:0000259" key="2">
    <source>
        <dbReference type="Pfam" id="PF10646"/>
    </source>
</evidence>
<evidence type="ECO:0000313" key="6">
    <source>
        <dbReference type="Proteomes" id="UP000186785"/>
    </source>
</evidence>
<evidence type="ECO:0000256" key="1">
    <source>
        <dbReference type="SAM" id="SignalP"/>
    </source>
</evidence>
<dbReference type="InterPro" id="IPR019606">
    <property type="entry name" value="GerMN"/>
</dbReference>
<dbReference type="RefSeq" id="WP_073709514.1">
    <property type="nucleotide sequence ID" value="NZ_MQSV01000004.1"/>
</dbReference>
<feature type="domain" description="GerMN" evidence="2">
    <location>
        <begin position="187"/>
        <end position="296"/>
    </location>
</feature>
<proteinExistence type="predicted"/>
<dbReference type="STRING" id="1921764.BSR28_07680"/>